<organism evidence="1 2">
    <name type="scientific">Ancylobacter oerskovii</name>
    <dbReference type="NCBI Taxonomy" id="459519"/>
    <lineage>
        <taxon>Bacteria</taxon>
        <taxon>Pseudomonadati</taxon>
        <taxon>Pseudomonadota</taxon>
        <taxon>Alphaproteobacteria</taxon>
        <taxon>Hyphomicrobiales</taxon>
        <taxon>Xanthobacteraceae</taxon>
        <taxon>Ancylobacter</taxon>
    </lineage>
</organism>
<comment type="caution">
    <text evidence="1">The sequence shown here is derived from an EMBL/GenBank/DDBJ whole genome shotgun (WGS) entry which is preliminary data.</text>
</comment>
<accession>A0ABW4Z338</accession>
<evidence type="ECO:0000313" key="2">
    <source>
        <dbReference type="Proteomes" id="UP001597299"/>
    </source>
</evidence>
<protein>
    <submittedName>
        <fullName evidence="1">Uncharacterized protein</fullName>
    </submittedName>
</protein>
<evidence type="ECO:0000313" key="1">
    <source>
        <dbReference type="EMBL" id="MFD2143006.1"/>
    </source>
</evidence>
<sequence>MSIADHSLETPATIPAVRVRAGSAEFDILTLDEALSFAQANPHPRGDYDGLIRRLQIATDPEDVIEAGNAFRWWAESNGIAVEPHA</sequence>
<gene>
    <name evidence="1" type="ORF">ACFSNC_21570</name>
</gene>
<name>A0ABW4Z338_9HYPH</name>
<dbReference type="RefSeq" id="WP_213356016.1">
    <property type="nucleotide sequence ID" value="NZ_JAHBGB010000044.1"/>
</dbReference>
<reference evidence="2" key="1">
    <citation type="journal article" date="2019" name="Int. J. Syst. Evol. Microbiol.">
        <title>The Global Catalogue of Microorganisms (GCM) 10K type strain sequencing project: providing services to taxonomists for standard genome sequencing and annotation.</title>
        <authorList>
            <consortium name="The Broad Institute Genomics Platform"/>
            <consortium name="The Broad Institute Genome Sequencing Center for Infectious Disease"/>
            <person name="Wu L."/>
            <person name="Ma J."/>
        </authorList>
    </citation>
    <scope>NUCLEOTIDE SEQUENCE [LARGE SCALE GENOMIC DNA]</scope>
    <source>
        <strain evidence="2">CCM 7435</strain>
    </source>
</reference>
<keyword evidence="2" id="KW-1185">Reference proteome</keyword>
<dbReference type="Proteomes" id="UP001597299">
    <property type="component" value="Unassembled WGS sequence"/>
</dbReference>
<dbReference type="EMBL" id="JBHUHD010000001">
    <property type="protein sequence ID" value="MFD2143006.1"/>
    <property type="molecule type" value="Genomic_DNA"/>
</dbReference>
<proteinExistence type="predicted"/>